<evidence type="ECO:0000256" key="1">
    <source>
        <dbReference type="SAM" id="SignalP"/>
    </source>
</evidence>
<dbReference type="Proteomes" id="UP000076643">
    <property type="component" value="Unassembled WGS sequence"/>
</dbReference>
<dbReference type="SUPFAM" id="SSF82171">
    <property type="entry name" value="DPP6 N-terminal domain-like"/>
    <property type="match status" value="1"/>
</dbReference>
<accession>A0A166XQ83</accession>
<comment type="caution">
    <text evidence="2">The sequence shown here is derived from an EMBL/GenBank/DDBJ whole genome shotgun (WGS) entry which is preliminary data.</text>
</comment>
<name>A0A166XQ83_9GAMM</name>
<keyword evidence="3" id="KW-1185">Reference proteome</keyword>
<gene>
    <name evidence="2" type="ORF">N475_11165</name>
</gene>
<reference evidence="2 3" key="1">
    <citation type="submission" date="2013-07" db="EMBL/GenBank/DDBJ databases">
        <title>Comparative Genomic and Metabolomic Analysis of Twelve Strains of Pseudoalteromonas luteoviolacea.</title>
        <authorList>
            <person name="Vynne N.G."/>
            <person name="Mansson M."/>
            <person name="Gram L."/>
        </authorList>
    </citation>
    <scope>NUCLEOTIDE SEQUENCE [LARGE SCALE GENOMIC DNA]</scope>
    <source>
        <strain evidence="2 3">DSM 6061</strain>
    </source>
</reference>
<dbReference type="RefSeq" id="WP_063364940.1">
    <property type="nucleotide sequence ID" value="NZ_AQHB01000035.1"/>
</dbReference>
<dbReference type="PATRIC" id="fig|1365250.3.peg.1459"/>
<feature type="signal peptide" evidence="1">
    <location>
        <begin position="1"/>
        <end position="22"/>
    </location>
</feature>
<dbReference type="EMBL" id="AUYB01000093">
    <property type="protein sequence ID" value="KZN40680.1"/>
    <property type="molecule type" value="Genomic_DNA"/>
</dbReference>
<evidence type="ECO:0000313" key="2">
    <source>
        <dbReference type="EMBL" id="KZN40680.1"/>
    </source>
</evidence>
<dbReference type="AlphaFoldDB" id="A0A166XQ83"/>
<protein>
    <recommendedName>
        <fullName evidence="4">Peptidase MA-like domain-containing protein</fullName>
    </recommendedName>
</protein>
<keyword evidence="1" id="KW-0732">Signal</keyword>
<evidence type="ECO:0008006" key="4">
    <source>
        <dbReference type="Google" id="ProtNLM"/>
    </source>
</evidence>
<organism evidence="2 3">
    <name type="scientific">Pseudoalteromonas luteoviolacea DSM 6061</name>
    <dbReference type="NCBI Taxonomy" id="1365250"/>
    <lineage>
        <taxon>Bacteria</taxon>
        <taxon>Pseudomonadati</taxon>
        <taxon>Pseudomonadota</taxon>
        <taxon>Gammaproteobacteria</taxon>
        <taxon>Alteromonadales</taxon>
        <taxon>Pseudoalteromonadaceae</taxon>
        <taxon>Pseudoalteromonas</taxon>
    </lineage>
</organism>
<evidence type="ECO:0000313" key="3">
    <source>
        <dbReference type="Proteomes" id="UP000076643"/>
    </source>
</evidence>
<sequence length="608" mass="69098">MQKGMLLLFVAGLWLGSSSAFAAEWLTVSSPNFRVHFQSQHQTWATKTATELERVRAQVFDQQGRALDVVIDAVILDPFNLPNGYALPSSDNPLMALYVTPPQSDMEIAHHQSWLQLLVLHEYIHLVHLSQPSRHGKKQWLRGLSDSYDLAVAALPRWVAEGYATLQESKLTGKGRLFDNYSEALLRAYARQGALLPYAALNFGDGSYRANAMAYLLGARFMAWLEKEFGEHTLDAVWTRIMAVESRDFELAFSGIFGQTARQLYRRFIAQYTYHAMQQALTYKPSNSREFMRFHFAARDIEFSPSLRQFAAVETNQQRETVLNIYSSAENSAALSKFKARQKALLERDPKDIADRQPDSFIREVIATFIPTNFSGIYYPQWADEETLYFVARNKGQLGNHVTDLYRWHIPSDRLTRISKGLGIRRFTLLNQNEIIAERVHNGFSQMIRFDMQRHALTSVFDDDLNTVFDYPTVDSSKRFFAYLKQTPALGWQLYINDLTAGFGTGSVIVPLPEQAQYVTAPRWQAGEQKLYFVAGTQGELGLYQYDLSDQTTRQLSLGQHVFEEVAGNLDGQLLFLESTPYGAKLSSFTLPIEMHSAVLATDTGFQV</sequence>
<proteinExistence type="predicted"/>
<feature type="chain" id="PRO_5007882425" description="Peptidase MA-like domain-containing protein" evidence="1">
    <location>
        <begin position="23"/>
        <end position="608"/>
    </location>
</feature>